<evidence type="ECO:0008006" key="5">
    <source>
        <dbReference type="Google" id="ProtNLM"/>
    </source>
</evidence>
<comment type="caution">
    <text evidence="3">The sequence shown here is derived from an EMBL/GenBank/DDBJ whole genome shotgun (WGS) entry which is preliminary data.</text>
</comment>
<feature type="domain" description="ORF6C" evidence="2">
    <location>
        <begin position="151"/>
        <end position="263"/>
    </location>
</feature>
<protein>
    <recommendedName>
        <fullName evidence="5">Antirepressor</fullName>
    </recommendedName>
</protein>
<dbReference type="Pfam" id="PF10543">
    <property type="entry name" value="ORF6N"/>
    <property type="match status" value="1"/>
</dbReference>
<evidence type="ECO:0000259" key="2">
    <source>
        <dbReference type="Pfam" id="PF10552"/>
    </source>
</evidence>
<dbReference type="InterPro" id="IPR018878">
    <property type="entry name" value="ORF6C_dom"/>
</dbReference>
<organism evidence="3 4">
    <name type="scientific">Bacillus thuringiensis serovar iberica</name>
    <dbReference type="NCBI Taxonomy" id="180866"/>
    <lineage>
        <taxon>Bacteria</taxon>
        <taxon>Bacillati</taxon>
        <taxon>Bacillota</taxon>
        <taxon>Bacilli</taxon>
        <taxon>Bacillales</taxon>
        <taxon>Bacillaceae</taxon>
        <taxon>Bacillus</taxon>
        <taxon>Bacillus cereus group</taxon>
    </lineage>
</organism>
<evidence type="ECO:0000313" key="3">
    <source>
        <dbReference type="EMBL" id="OUB47621.1"/>
    </source>
</evidence>
<dbReference type="AlphaFoldDB" id="A0A9X6LJI6"/>
<evidence type="ECO:0000313" key="4">
    <source>
        <dbReference type="Proteomes" id="UP000195120"/>
    </source>
</evidence>
<dbReference type="Pfam" id="PF10552">
    <property type="entry name" value="ORF6C"/>
    <property type="match status" value="1"/>
</dbReference>
<reference evidence="3 4" key="1">
    <citation type="submission" date="2016-10" db="EMBL/GenBank/DDBJ databases">
        <title>Comparative genomics of Bacillus thuringiensis reveals a path to pathogens against multiple invertebrate hosts.</title>
        <authorList>
            <person name="Zheng J."/>
            <person name="Gao Q."/>
            <person name="Liu H."/>
            <person name="Peng D."/>
            <person name="Ruan L."/>
            <person name="Sun M."/>
        </authorList>
    </citation>
    <scope>NUCLEOTIDE SEQUENCE [LARGE SCALE GENOMIC DNA]</scope>
    <source>
        <strain evidence="3">BGSC 4BW1</strain>
    </source>
</reference>
<feature type="domain" description="KilA-N DNA-binding" evidence="1">
    <location>
        <begin position="33"/>
        <end position="117"/>
    </location>
</feature>
<dbReference type="InterPro" id="IPR018873">
    <property type="entry name" value="KilA-N_DNA-bd_domain"/>
</dbReference>
<accession>A0A9X6LJI6</accession>
<sequence>MDQLTVASEIRLLGRRNIAGYEFTGIEGGFGEGKKAMLVKDIAVIHGRQSSRINERINENRKRFKDGIDIIDLLGVGLTDTEIKKYGFTQQAVNSYRGRNGNIYLLSERGYFKLLKILEDEKAWDIYDQFVDGYFNMREKNQVATDPMSILKLTFEALEGQQQAIEEIKSDVQDLKENTPLFAIECDEISTAVKRQGVILLGGKQSNAYRNRGLRGKVYRDIYNQLYREFGVKSHKAIKRCHLNVAVKIVEEYTLPIVLSEEISFLNAQMDFIEMQ</sequence>
<proteinExistence type="predicted"/>
<name>A0A9X6LJI6_BACTU</name>
<dbReference type="Proteomes" id="UP000195120">
    <property type="component" value="Unassembled WGS sequence"/>
</dbReference>
<dbReference type="RefSeq" id="WP_000372564.1">
    <property type="nucleotide sequence ID" value="NZ_MOOP01000093.1"/>
</dbReference>
<dbReference type="EMBL" id="MOOP01000093">
    <property type="protein sequence ID" value="OUB47621.1"/>
    <property type="molecule type" value="Genomic_DNA"/>
</dbReference>
<gene>
    <name evidence="3" type="ORF">BK741_17450</name>
</gene>
<evidence type="ECO:0000259" key="1">
    <source>
        <dbReference type="Pfam" id="PF10543"/>
    </source>
</evidence>